<dbReference type="EMBL" id="AGCJ01000073">
    <property type="protein sequence ID" value="EHM39070.1"/>
    <property type="molecule type" value="Genomic_DNA"/>
</dbReference>
<organism evidence="1 2">
    <name type="scientific">Anaeroglobus geminatus F0357</name>
    <dbReference type="NCBI Taxonomy" id="861450"/>
    <lineage>
        <taxon>Bacteria</taxon>
        <taxon>Bacillati</taxon>
        <taxon>Bacillota</taxon>
        <taxon>Negativicutes</taxon>
        <taxon>Veillonellales</taxon>
        <taxon>Veillonellaceae</taxon>
        <taxon>Anaeroglobus</taxon>
    </lineage>
</organism>
<protein>
    <submittedName>
        <fullName evidence="1">Uncharacterized protein</fullName>
    </submittedName>
</protein>
<sequence length="57" mass="6709">MVFKKWHGSWKTACSRYSASITAKYVFNVIIVLKGTQDPHREVRRHCRKNPVPVPQR</sequence>
<dbReference type="Proteomes" id="UP000005481">
    <property type="component" value="Unassembled WGS sequence"/>
</dbReference>
<evidence type="ECO:0000313" key="2">
    <source>
        <dbReference type="Proteomes" id="UP000005481"/>
    </source>
</evidence>
<reference evidence="1 2" key="1">
    <citation type="submission" date="2011-08" db="EMBL/GenBank/DDBJ databases">
        <authorList>
            <person name="Weinstock G."/>
            <person name="Sodergren E."/>
            <person name="Clifton S."/>
            <person name="Fulton L."/>
            <person name="Fulton B."/>
            <person name="Courtney L."/>
            <person name="Fronick C."/>
            <person name="Harrison M."/>
            <person name="Strong C."/>
            <person name="Farmer C."/>
            <person name="Delahaunty K."/>
            <person name="Markovic C."/>
            <person name="Hall O."/>
            <person name="Minx P."/>
            <person name="Tomlinson C."/>
            <person name="Mitreva M."/>
            <person name="Hou S."/>
            <person name="Chen J."/>
            <person name="Wollam A."/>
            <person name="Pepin K.H."/>
            <person name="Johnson M."/>
            <person name="Bhonagiri V."/>
            <person name="Zhang X."/>
            <person name="Suruliraj S."/>
            <person name="Warren W."/>
            <person name="Chinwalla A."/>
            <person name="Mardis E.R."/>
            <person name="Wilson R.K."/>
        </authorList>
    </citation>
    <scope>NUCLEOTIDE SEQUENCE [LARGE SCALE GENOMIC DNA]</scope>
    <source>
        <strain evidence="1 2">F0357</strain>
    </source>
</reference>
<evidence type="ECO:0000313" key="1">
    <source>
        <dbReference type="EMBL" id="EHM39070.1"/>
    </source>
</evidence>
<keyword evidence="2" id="KW-1185">Reference proteome</keyword>
<dbReference type="STRING" id="861450.HMPREF0080_01670"/>
<gene>
    <name evidence="1" type="ORF">HMPREF0080_01670</name>
</gene>
<name>G9YJ26_9FIRM</name>
<dbReference type="AlphaFoldDB" id="G9YJ26"/>
<proteinExistence type="predicted"/>
<dbReference type="HOGENOM" id="CLU_2986432_0_0_9"/>
<accession>G9YJ26</accession>
<comment type="caution">
    <text evidence="1">The sequence shown here is derived from an EMBL/GenBank/DDBJ whole genome shotgun (WGS) entry which is preliminary data.</text>
</comment>